<dbReference type="GO" id="GO:0047475">
    <property type="term" value="F:phenylacetate-CoA ligase activity"/>
    <property type="evidence" value="ECO:0007669"/>
    <property type="project" value="InterPro"/>
</dbReference>
<reference evidence="14" key="2">
    <citation type="submission" date="2016-04" db="EMBL/GenBank/DDBJ databases">
        <authorList>
            <person name="Evans L.H."/>
            <person name="Alamgir A."/>
            <person name="Owens N."/>
            <person name="Weber N.D."/>
            <person name="Virtaneva K."/>
            <person name="Barbian K."/>
            <person name="Babar A."/>
            <person name="Rosenke K."/>
        </authorList>
    </citation>
    <scope>NUCLEOTIDE SEQUENCE</scope>
    <source>
        <strain evidence="14">P1</strain>
    </source>
</reference>
<dbReference type="PATRIC" id="fig|2287.6.peg.446"/>
<evidence type="ECO:0000259" key="6">
    <source>
        <dbReference type="Pfam" id="PF14535"/>
    </source>
</evidence>
<dbReference type="Pfam" id="PF00501">
    <property type="entry name" value="AMP-binding"/>
    <property type="match status" value="1"/>
</dbReference>
<comment type="subunit">
    <text evidence="2">Monomer.</text>
</comment>
<dbReference type="PANTHER" id="PTHR43845:SF1">
    <property type="entry name" value="BLR5969 PROTEIN"/>
    <property type="match status" value="1"/>
</dbReference>
<feature type="domain" description="AMP-dependent synthetase/ligase" evidence="5">
    <location>
        <begin position="97"/>
        <end position="301"/>
    </location>
</feature>
<dbReference type="OrthoDB" id="37928at2157"/>
<dbReference type="EMBL" id="CP033236">
    <property type="protein sequence ID" value="AZF69974.1"/>
    <property type="molecule type" value="Genomic_DNA"/>
</dbReference>
<comment type="pathway">
    <text evidence="1">Aromatic compound metabolism.</text>
</comment>
<evidence type="ECO:0000313" key="20">
    <source>
        <dbReference type="Proteomes" id="UP000278715"/>
    </source>
</evidence>
<protein>
    <submittedName>
        <fullName evidence="7">Phenylacetate--CoA ligase family protein</fullName>
    </submittedName>
    <submittedName>
        <fullName evidence="14">Phenylacetate-CoA ligase</fullName>
    </submittedName>
</protein>
<keyword evidence="4" id="KW-0547">Nucleotide-binding</keyword>
<dbReference type="Proteomes" id="UP000275843">
    <property type="component" value="Chromosome"/>
</dbReference>
<keyword evidence="3 14" id="KW-0436">Ligase</keyword>
<name>A0A0E3GW06_SACSO</name>
<dbReference type="InterPro" id="IPR011880">
    <property type="entry name" value="PA_CoA_ligase"/>
</dbReference>
<dbReference type="EMBL" id="LT549890">
    <property type="protein sequence ID" value="SAI86308.1"/>
    <property type="molecule type" value="Genomic_DNA"/>
</dbReference>
<dbReference type="AlphaFoldDB" id="A0A0E3GW06"/>
<dbReference type="GeneID" id="38467059"/>
<dbReference type="InterPro" id="IPR042099">
    <property type="entry name" value="ANL_N_sf"/>
</dbReference>
<dbReference type="Proteomes" id="UP000278715">
    <property type="component" value="Chromosome"/>
</dbReference>
<feature type="domain" description="AMP-dependent ligase C-terminal" evidence="6">
    <location>
        <begin position="348"/>
        <end position="432"/>
    </location>
</feature>
<evidence type="ECO:0000313" key="18">
    <source>
        <dbReference type="Proteomes" id="UP000273443"/>
    </source>
</evidence>
<dbReference type="Proteomes" id="UP000273443">
    <property type="component" value="Chromosome"/>
</dbReference>
<reference evidence="13 22" key="4">
    <citation type="journal article" date="2020" name="Nat. Commun.">
        <title>The structures of two archaeal type IV pili illuminate evolutionary relationships.</title>
        <authorList>
            <person name="Wang F."/>
            <person name="Baquero D.P."/>
            <person name="Su Z."/>
            <person name="Beltran L.C."/>
            <person name="Prangishvili D."/>
            <person name="Krupovic M."/>
            <person name="Egelman E.H."/>
        </authorList>
    </citation>
    <scope>NUCLEOTIDE SEQUENCE [LARGE SCALE GENOMIC DNA]</scope>
    <source>
        <strain evidence="13 22">POZ149</strain>
    </source>
</reference>
<dbReference type="EMBL" id="CP033238">
    <property type="protein sequence ID" value="AZF75215.1"/>
    <property type="molecule type" value="Genomic_DNA"/>
</dbReference>
<evidence type="ECO:0000256" key="4">
    <source>
        <dbReference type="ARBA" id="ARBA00022741"/>
    </source>
</evidence>
<evidence type="ECO:0000313" key="22">
    <source>
        <dbReference type="Proteomes" id="UP000594632"/>
    </source>
</evidence>
<dbReference type="EMBL" id="CP033237">
    <property type="protein sequence ID" value="AZF72594.1"/>
    <property type="molecule type" value="Genomic_DNA"/>
</dbReference>
<dbReference type="PIRSF" id="PIRSF006444">
    <property type="entry name" value="PaaK"/>
    <property type="match status" value="1"/>
</dbReference>
<evidence type="ECO:0000313" key="17">
    <source>
        <dbReference type="Proteomes" id="UP000273194"/>
    </source>
</evidence>
<accession>A0A0E3GW06</accession>
<evidence type="ECO:0000313" key="8">
    <source>
        <dbReference type="EMBL" id="AZF69974.1"/>
    </source>
</evidence>
<dbReference type="CDD" id="cd05913">
    <property type="entry name" value="PaaK"/>
    <property type="match status" value="1"/>
</dbReference>
<evidence type="ECO:0000313" key="21">
    <source>
        <dbReference type="Proteomes" id="UP000282269"/>
    </source>
</evidence>
<dbReference type="Proteomes" id="UP000594632">
    <property type="component" value="Chromosome"/>
</dbReference>
<dbReference type="Pfam" id="PF14535">
    <property type="entry name" value="AMP-binding_C_2"/>
    <property type="match status" value="1"/>
</dbReference>
<dbReference type="GO" id="GO:0000166">
    <property type="term" value="F:nucleotide binding"/>
    <property type="evidence" value="ECO:0007669"/>
    <property type="project" value="UniProtKB-KW"/>
</dbReference>
<dbReference type="Proteomes" id="UP000273194">
    <property type="component" value="Chromosome"/>
</dbReference>
<organism evidence="14 15">
    <name type="scientific">Saccharolobus solfataricus</name>
    <name type="common">Sulfolobus solfataricus</name>
    <dbReference type="NCBI Taxonomy" id="2287"/>
    <lineage>
        <taxon>Archaea</taxon>
        <taxon>Thermoproteota</taxon>
        <taxon>Thermoprotei</taxon>
        <taxon>Sulfolobales</taxon>
        <taxon>Sulfolobaceae</taxon>
        <taxon>Saccharolobus</taxon>
    </lineage>
</organism>
<evidence type="ECO:0000259" key="5">
    <source>
        <dbReference type="Pfam" id="PF00501"/>
    </source>
</evidence>
<dbReference type="PANTHER" id="PTHR43845">
    <property type="entry name" value="BLR5969 PROTEIN"/>
    <property type="match status" value="1"/>
</dbReference>
<dbReference type="SUPFAM" id="SSF56801">
    <property type="entry name" value="Acetyl-CoA synthetase-like"/>
    <property type="match status" value="1"/>
</dbReference>
<evidence type="ECO:0000256" key="2">
    <source>
        <dbReference type="ARBA" id="ARBA00011245"/>
    </source>
</evidence>
<evidence type="ECO:0000313" key="16">
    <source>
        <dbReference type="Proteomes" id="UP000267993"/>
    </source>
</evidence>
<evidence type="ECO:0000313" key="10">
    <source>
        <dbReference type="EMBL" id="AZF75215.1"/>
    </source>
</evidence>
<evidence type="ECO:0000313" key="14">
    <source>
        <dbReference type="EMBL" id="SAI86308.1"/>
    </source>
</evidence>
<dbReference type="EMBL" id="CP050869">
    <property type="protein sequence ID" value="QPG49840.1"/>
    <property type="molecule type" value="Genomic_DNA"/>
</dbReference>
<dbReference type="EMBL" id="CP033240">
    <property type="protein sequence ID" value="AZF80431.1"/>
    <property type="molecule type" value="Genomic_DNA"/>
</dbReference>
<gene>
    <name evidence="13" type="ORF">HFC64_08475</name>
    <name evidence="14" type="ORF">SSOP1_2754</name>
    <name evidence="7" type="ORF">SULG_02200</name>
    <name evidence="8" type="ORF">SULH_02200</name>
    <name evidence="9" type="ORF">SULI_02200</name>
    <name evidence="10" type="ORF">SULM_02200</name>
    <name evidence="11" type="ORF">SULN_02200</name>
    <name evidence="12" type="ORF">SULO_02210</name>
</gene>
<dbReference type="EMBL" id="CP033239">
    <property type="protein sequence ID" value="AZF77823.1"/>
    <property type="molecule type" value="Genomic_DNA"/>
</dbReference>
<proteinExistence type="predicted"/>
<dbReference type="EMBL" id="CP033235">
    <property type="protein sequence ID" value="AZF67354.1"/>
    <property type="molecule type" value="Genomic_DNA"/>
</dbReference>
<evidence type="ECO:0000313" key="9">
    <source>
        <dbReference type="EMBL" id="AZF72594.1"/>
    </source>
</evidence>
<sequence>MSVKLTYNEIDPKALTKEEIKEIQRFRLRGLIKRVYESSPYYHKVFKERGLTPDDIRTLEDLVKLPFTTKEDLRRYAYPHGGDFLAVPFGNLVGWHMTSGTTGVPTVNAYTWSDIEIWTSLVARSLVTAGVTKNDIVMNIYGYGLFTGGIGLHQGIQRIGAKVIPWSTGRTEALARALKDFKATVITGTPSYELLIAETLRKLNIDAEKELQLRLAIPGAEAMSKEMLERIEHELGLKAREGRALEIYGLTEALGPGVAQECPDDNHEWLHIWTDHYLVEIIDPETGERISEDEEGEMVITTLSKEGMPLIRYRTRDITRLIESDDEIPFPKIGMLKGRVDDVIFYKGVKVFPTAISNVLMSCEEVKEFQIVVDKTNREHRLIVRVETEKPSEKLAEKLIEEIRTVAFVTPEVEFVSLGTLPRFEGKSKRVVIKE</sequence>
<reference evidence="15" key="1">
    <citation type="submission" date="2016-04" db="EMBL/GenBank/DDBJ databases">
        <authorList>
            <person name="Shah S.A."/>
            <person name="Garrett R.A."/>
        </authorList>
    </citation>
    <scope>NUCLEOTIDE SEQUENCE [LARGE SCALE GENOMIC DNA]</scope>
    <source>
        <strain evidence="15">ATCC 35091 / DSM 1616 / JCM 8930 / NBRC 15331 / P1</strain>
    </source>
</reference>
<evidence type="ECO:0000313" key="11">
    <source>
        <dbReference type="EMBL" id="AZF77823.1"/>
    </source>
</evidence>
<evidence type="ECO:0000256" key="1">
    <source>
        <dbReference type="ARBA" id="ARBA00005211"/>
    </source>
</evidence>
<dbReference type="Proteomes" id="UP000282269">
    <property type="component" value="Chromosome"/>
</dbReference>
<dbReference type="Gene3D" id="3.40.50.12780">
    <property type="entry name" value="N-terminal domain of ligase-like"/>
    <property type="match status" value="1"/>
</dbReference>
<dbReference type="RefSeq" id="WP_009989353.1">
    <property type="nucleotide sequence ID" value="NZ_CP033235.1"/>
</dbReference>
<evidence type="ECO:0000313" key="12">
    <source>
        <dbReference type="EMBL" id="AZF80431.1"/>
    </source>
</evidence>
<dbReference type="InterPro" id="IPR000873">
    <property type="entry name" value="AMP-dep_synth/lig_dom"/>
</dbReference>
<evidence type="ECO:0000313" key="7">
    <source>
        <dbReference type="EMBL" id="AZF67354.1"/>
    </source>
</evidence>
<dbReference type="GO" id="GO:0010124">
    <property type="term" value="P:phenylacetate catabolic process"/>
    <property type="evidence" value="ECO:0007669"/>
    <property type="project" value="InterPro"/>
</dbReference>
<evidence type="ECO:0000313" key="15">
    <source>
        <dbReference type="Proteomes" id="UP000076770"/>
    </source>
</evidence>
<dbReference type="Gene3D" id="3.30.300.30">
    <property type="match status" value="1"/>
</dbReference>
<evidence type="ECO:0000313" key="19">
    <source>
        <dbReference type="Proteomes" id="UP000275843"/>
    </source>
</evidence>
<evidence type="ECO:0000313" key="13">
    <source>
        <dbReference type="EMBL" id="QPG49840.1"/>
    </source>
</evidence>
<dbReference type="InterPro" id="IPR045851">
    <property type="entry name" value="AMP-bd_C_sf"/>
</dbReference>
<reference evidence="16 17" key="3">
    <citation type="journal article" date="2018" name="Proc. Natl. Acad. Sci. U.S.A.">
        <title>Nonmutational mechanism of inheritance in the Archaeon Sulfolobus solfataricus.</title>
        <authorList>
            <person name="Payne S."/>
            <person name="McCarthy S."/>
            <person name="Johnson T."/>
            <person name="North E."/>
            <person name="Blum P."/>
        </authorList>
    </citation>
    <scope>NUCLEOTIDE SEQUENCE [LARGE SCALE GENOMIC DNA]</scope>
    <source>
        <strain evidence="8 16">SARC-H</strain>
        <strain evidence="9 19">SARC-I</strain>
        <strain evidence="11 20">SARC-N</strain>
        <strain evidence="12 21">SARC-O</strain>
        <strain evidence="7 17">SULG</strain>
        <strain evidence="10 18">SULM</strain>
    </source>
</reference>
<dbReference type="Proteomes" id="UP000267993">
    <property type="component" value="Chromosome"/>
</dbReference>
<dbReference type="Proteomes" id="UP000076770">
    <property type="component" value="Chromosome i"/>
</dbReference>
<dbReference type="InterPro" id="IPR028154">
    <property type="entry name" value="AMP-dep_Lig_C"/>
</dbReference>
<dbReference type="FunFam" id="3.40.50.12780:FF:000016">
    <property type="entry name" value="Phenylacetate-coenzyme A ligase"/>
    <property type="match status" value="1"/>
</dbReference>
<evidence type="ECO:0000256" key="3">
    <source>
        <dbReference type="ARBA" id="ARBA00022598"/>
    </source>
</evidence>